<gene>
    <name evidence="1" type="ORF">MAY91_02780</name>
</gene>
<sequence length="53" mass="6000">MNVEYIESIEKNDISEKTTEDEVKFISIEEDETEGNFDFLCCRGGVGMGGFGW</sequence>
<dbReference type="RefSeq" id="WP_015872314.1">
    <property type="nucleotide sequence ID" value="NZ_AP028097.1"/>
</dbReference>
<accession>A0ABY8GHR9</accession>
<evidence type="ECO:0000313" key="2">
    <source>
        <dbReference type="Proteomes" id="UP001222680"/>
    </source>
</evidence>
<dbReference type="EMBL" id="CP092014">
    <property type="protein sequence ID" value="WFN97064.1"/>
    <property type="molecule type" value="Genomic_DNA"/>
</dbReference>
<dbReference type="GeneID" id="69539948"/>
<reference evidence="1 2" key="1">
    <citation type="submission" date="2022-02" db="EMBL/GenBank/DDBJ databases">
        <title>Phenotypic, genotypic and serological characterization of Edwardsiella ictaluri from catfish and ornamental fish species.</title>
        <authorList>
            <person name="Rose D."/>
            <person name="Tekedar H.C."/>
            <person name="Waldbieser G.C."/>
            <person name="Aarattuthodi S."/>
            <person name="Griffin M.J."/>
        </authorList>
    </citation>
    <scope>NUCLEOTIDE SEQUENCE [LARGE SCALE GENOMIC DNA]</scope>
    <source>
        <strain evidence="1 2">13 TAL-140 K3</strain>
    </source>
</reference>
<proteinExistence type="predicted"/>
<evidence type="ECO:0000313" key="1">
    <source>
        <dbReference type="EMBL" id="WFN97064.1"/>
    </source>
</evidence>
<protein>
    <submittedName>
        <fullName evidence="1">Uncharacterized protein</fullName>
    </submittedName>
</protein>
<keyword evidence="2" id="KW-1185">Reference proteome</keyword>
<name>A0ABY8GHR9_EDWIC</name>
<dbReference type="Proteomes" id="UP001222680">
    <property type="component" value="Chromosome"/>
</dbReference>
<organism evidence="1 2">
    <name type="scientific">Edwardsiella ictaluri</name>
    <dbReference type="NCBI Taxonomy" id="67780"/>
    <lineage>
        <taxon>Bacteria</taxon>
        <taxon>Pseudomonadati</taxon>
        <taxon>Pseudomonadota</taxon>
        <taxon>Gammaproteobacteria</taxon>
        <taxon>Enterobacterales</taxon>
        <taxon>Hafniaceae</taxon>
        <taxon>Edwardsiella</taxon>
    </lineage>
</organism>